<evidence type="ECO:0000259" key="3">
    <source>
        <dbReference type="PROSITE" id="PS50048"/>
    </source>
</evidence>
<dbReference type="InterPro" id="IPR053157">
    <property type="entry name" value="Sterol_Uptake_Regulator"/>
</dbReference>
<dbReference type="PANTHER" id="PTHR47784:SF5">
    <property type="entry name" value="STEROL UPTAKE CONTROL PROTEIN 2"/>
    <property type="match status" value="1"/>
</dbReference>
<dbReference type="InterPro" id="IPR036864">
    <property type="entry name" value="Zn2-C6_fun-type_DNA-bd_sf"/>
</dbReference>
<evidence type="ECO:0000256" key="1">
    <source>
        <dbReference type="ARBA" id="ARBA00023242"/>
    </source>
</evidence>
<name>A0A8K0SQJ8_9HYPO</name>
<organism evidence="4 5">
    <name type="scientific">Stachybotrys elegans</name>
    <dbReference type="NCBI Taxonomy" id="80388"/>
    <lineage>
        <taxon>Eukaryota</taxon>
        <taxon>Fungi</taxon>
        <taxon>Dikarya</taxon>
        <taxon>Ascomycota</taxon>
        <taxon>Pezizomycotina</taxon>
        <taxon>Sordariomycetes</taxon>
        <taxon>Hypocreomycetidae</taxon>
        <taxon>Hypocreales</taxon>
        <taxon>Stachybotryaceae</taxon>
        <taxon>Stachybotrys</taxon>
    </lineage>
</organism>
<dbReference type="Pfam" id="PF00172">
    <property type="entry name" value="Zn_clus"/>
    <property type="match status" value="1"/>
</dbReference>
<dbReference type="PROSITE" id="PS00463">
    <property type="entry name" value="ZN2_CY6_FUNGAL_1"/>
    <property type="match status" value="1"/>
</dbReference>
<feature type="region of interest" description="Disordered" evidence="2">
    <location>
        <begin position="54"/>
        <end position="74"/>
    </location>
</feature>
<comment type="caution">
    <text evidence="4">The sequence shown here is derived from an EMBL/GenBank/DDBJ whole genome shotgun (WGS) entry which is preliminary data.</text>
</comment>
<dbReference type="PROSITE" id="PS50048">
    <property type="entry name" value="ZN2_CY6_FUNGAL_2"/>
    <property type="match status" value="1"/>
</dbReference>
<dbReference type="AlphaFoldDB" id="A0A8K0SQJ8"/>
<sequence>MPSRSWHSKSRHGCRQCKKRHIKCDLRQTGCENCSKKGLECDFQQQRNVSASRPDSAAWQLSTTHTSSHTGRSLHDLSLPCSGGKLICLVEDNPMAAWDPVLVMHIQKHAFLQHAFRALAILRSNENLLNTGANDYVDAYRLHLAALGDFRCYLANAGKLNWVPTVMFTMAVIIIEIRGLVTQQDRHSLVNMLTTLRSSATLVASVAARFMKQREEGERQRHAAVLQLPLVRLATQQRIAELDHAISALDINNDLDAHYQQSISALKDWLIRTQCRPRTWGHLIQWPASLGDEFIESVHLGQPLALLLYYYWASAIGDGLKSWFFTDWSNSVPVYIKAEVFSS</sequence>
<keyword evidence="1" id="KW-0539">Nucleus</keyword>
<dbReference type="Gene3D" id="4.10.240.10">
    <property type="entry name" value="Zn(2)-C6 fungal-type DNA-binding domain"/>
    <property type="match status" value="1"/>
</dbReference>
<dbReference type="SUPFAM" id="SSF57701">
    <property type="entry name" value="Zn2/Cys6 DNA-binding domain"/>
    <property type="match status" value="1"/>
</dbReference>
<evidence type="ECO:0000313" key="5">
    <source>
        <dbReference type="Proteomes" id="UP000813444"/>
    </source>
</evidence>
<dbReference type="Proteomes" id="UP000813444">
    <property type="component" value="Unassembled WGS sequence"/>
</dbReference>
<evidence type="ECO:0000313" key="4">
    <source>
        <dbReference type="EMBL" id="KAH7311375.1"/>
    </source>
</evidence>
<dbReference type="OrthoDB" id="3546279at2759"/>
<dbReference type="InterPro" id="IPR001138">
    <property type="entry name" value="Zn2Cys6_DnaBD"/>
</dbReference>
<proteinExistence type="predicted"/>
<evidence type="ECO:0000256" key="2">
    <source>
        <dbReference type="SAM" id="MobiDB-lite"/>
    </source>
</evidence>
<feature type="domain" description="Zn(2)-C6 fungal-type" evidence="3">
    <location>
        <begin position="13"/>
        <end position="43"/>
    </location>
</feature>
<dbReference type="SMART" id="SM00066">
    <property type="entry name" value="GAL4"/>
    <property type="match status" value="1"/>
</dbReference>
<gene>
    <name evidence="4" type="ORF">B0I35DRAFT_63675</name>
</gene>
<dbReference type="EMBL" id="JAGPNK010000011">
    <property type="protein sequence ID" value="KAH7311375.1"/>
    <property type="molecule type" value="Genomic_DNA"/>
</dbReference>
<keyword evidence="5" id="KW-1185">Reference proteome</keyword>
<reference evidence="4" key="1">
    <citation type="journal article" date="2021" name="Nat. Commun.">
        <title>Genetic determinants of endophytism in the Arabidopsis root mycobiome.</title>
        <authorList>
            <person name="Mesny F."/>
            <person name="Miyauchi S."/>
            <person name="Thiergart T."/>
            <person name="Pickel B."/>
            <person name="Atanasova L."/>
            <person name="Karlsson M."/>
            <person name="Huettel B."/>
            <person name="Barry K.W."/>
            <person name="Haridas S."/>
            <person name="Chen C."/>
            <person name="Bauer D."/>
            <person name="Andreopoulos W."/>
            <person name="Pangilinan J."/>
            <person name="LaButti K."/>
            <person name="Riley R."/>
            <person name="Lipzen A."/>
            <person name="Clum A."/>
            <person name="Drula E."/>
            <person name="Henrissat B."/>
            <person name="Kohler A."/>
            <person name="Grigoriev I.V."/>
            <person name="Martin F.M."/>
            <person name="Hacquard S."/>
        </authorList>
    </citation>
    <scope>NUCLEOTIDE SEQUENCE</scope>
    <source>
        <strain evidence="4">MPI-CAGE-CH-0235</strain>
    </source>
</reference>
<dbReference type="PANTHER" id="PTHR47784">
    <property type="entry name" value="STEROL UPTAKE CONTROL PROTEIN 2"/>
    <property type="match status" value="1"/>
</dbReference>
<dbReference type="GO" id="GO:0008270">
    <property type="term" value="F:zinc ion binding"/>
    <property type="evidence" value="ECO:0007669"/>
    <property type="project" value="InterPro"/>
</dbReference>
<dbReference type="GO" id="GO:0001228">
    <property type="term" value="F:DNA-binding transcription activator activity, RNA polymerase II-specific"/>
    <property type="evidence" value="ECO:0007669"/>
    <property type="project" value="TreeGrafter"/>
</dbReference>
<protein>
    <recommendedName>
        <fullName evidence="3">Zn(2)-C6 fungal-type domain-containing protein</fullName>
    </recommendedName>
</protein>
<accession>A0A8K0SQJ8</accession>
<dbReference type="CDD" id="cd00067">
    <property type="entry name" value="GAL4"/>
    <property type="match status" value="1"/>
</dbReference>